<dbReference type="EMBL" id="CP067341">
    <property type="protein sequence ID" value="QQP11576.1"/>
    <property type="molecule type" value="Genomic_DNA"/>
</dbReference>
<evidence type="ECO:0000313" key="1">
    <source>
        <dbReference type="EMBL" id="QQP11576.1"/>
    </source>
</evidence>
<name>A0ABX7APT5_9BACI</name>
<dbReference type="Proteomes" id="UP000596049">
    <property type="component" value="Chromosome"/>
</dbReference>
<gene>
    <name evidence="1" type="ORF">FJQ98_20630</name>
</gene>
<keyword evidence="2" id="KW-1185">Reference proteome</keyword>
<evidence type="ECO:0000313" key="2">
    <source>
        <dbReference type="Proteomes" id="UP000596049"/>
    </source>
</evidence>
<reference evidence="1 2" key="1">
    <citation type="submission" date="2020-01" db="EMBL/GenBank/DDBJ databases">
        <authorList>
            <person name="Liu G."/>
            <person name="Liu B."/>
        </authorList>
    </citation>
    <scope>NUCLEOTIDE SEQUENCE [LARGE SCALE GENOMIC DNA]</scope>
    <source>
        <strain evidence="1 2">FJAT-51161</strain>
    </source>
</reference>
<proteinExistence type="predicted"/>
<sequence>MRRVRTIDKLLEYLDSVECPIGKSTISKLIKEEKIPHIRIADRILIFDLDDIDEWLGGTMQEYKAN</sequence>
<organism evidence="1 2">
    <name type="scientific">Lysinibacillus agricola</name>
    <dbReference type="NCBI Taxonomy" id="2590012"/>
    <lineage>
        <taxon>Bacteria</taxon>
        <taxon>Bacillati</taxon>
        <taxon>Bacillota</taxon>
        <taxon>Bacilli</taxon>
        <taxon>Bacillales</taxon>
        <taxon>Bacillaceae</taxon>
        <taxon>Lysinibacillus</taxon>
    </lineage>
</organism>
<dbReference type="RefSeq" id="WP_053596091.1">
    <property type="nucleotide sequence ID" value="NZ_CP067341.1"/>
</dbReference>
<protein>
    <submittedName>
        <fullName evidence="1">Helix-turn-helix domain-containing protein</fullName>
    </submittedName>
</protein>
<accession>A0ABX7APT5</accession>